<name>A0A2Z7B611_9LAMI</name>
<dbReference type="EMBL" id="KV008808">
    <property type="protein sequence ID" value="KZV29935.1"/>
    <property type="molecule type" value="Genomic_DNA"/>
</dbReference>
<sequence>MYASQIKCVCEGFTRSFDEYSPSAHTRSPSLAQGEILAIPQIITQTQLLIYK</sequence>
<evidence type="ECO:0000313" key="2">
    <source>
        <dbReference type="Proteomes" id="UP000250235"/>
    </source>
</evidence>
<proteinExistence type="predicted"/>
<accession>A0A2Z7B611</accession>
<dbReference type="AlphaFoldDB" id="A0A2Z7B611"/>
<gene>
    <name evidence="1" type="ORF">F511_22826</name>
</gene>
<keyword evidence="2" id="KW-1185">Reference proteome</keyword>
<protein>
    <submittedName>
        <fullName evidence="1">Uncharacterized protein</fullName>
    </submittedName>
</protein>
<organism evidence="1 2">
    <name type="scientific">Dorcoceras hygrometricum</name>
    <dbReference type="NCBI Taxonomy" id="472368"/>
    <lineage>
        <taxon>Eukaryota</taxon>
        <taxon>Viridiplantae</taxon>
        <taxon>Streptophyta</taxon>
        <taxon>Embryophyta</taxon>
        <taxon>Tracheophyta</taxon>
        <taxon>Spermatophyta</taxon>
        <taxon>Magnoliopsida</taxon>
        <taxon>eudicotyledons</taxon>
        <taxon>Gunneridae</taxon>
        <taxon>Pentapetalae</taxon>
        <taxon>asterids</taxon>
        <taxon>lamiids</taxon>
        <taxon>Lamiales</taxon>
        <taxon>Gesneriaceae</taxon>
        <taxon>Didymocarpoideae</taxon>
        <taxon>Trichosporeae</taxon>
        <taxon>Loxocarpinae</taxon>
        <taxon>Dorcoceras</taxon>
    </lineage>
</organism>
<evidence type="ECO:0000313" key="1">
    <source>
        <dbReference type="EMBL" id="KZV29935.1"/>
    </source>
</evidence>
<reference evidence="1 2" key="1">
    <citation type="journal article" date="2015" name="Proc. Natl. Acad. Sci. U.S.A.">
        <title>The resurrection genome of Boea hygrometrica: A blueprint for survival of dehydration.</title>
        <authorList>
            <person name="Xiao L."/>
            <person name="Yang G."/>
            <person name="Zhang L."/>
            <person name="Yang X."/>
            <person name="Zhao S."/>
            <person name="Ji Z."/>
            <person name="Zhou Q."/>
            <person name="Hu M."/>
            <person name="Wang Y."/>
            <person name="Chen M."/>
            <person name="Xu Y."/>
            <person name="Jin H."/>
            <person name="Xiao X."/>
            <person name="Hu G."/>
            <person name="Bao F."/>
            <person name="Hu Y."/>
            <person name="Wan P."/>
            <person name="Li L."/>
            <person name="Deng X."/>
            <person name="Kuang T."/>
            <person name="Xiang C."/>
            <person name="Zhu J.K."/>
            <person name="Oliver M.J."/>
            <person name="He Y."/>
        </authorList>
    </citation>
    <scope>NUCLEOTIDE SEQUENCE [LARGE SCALE GENOMIC DNA]</scope>
    <source>
        <strain evidence="2">cv. XS01</strain>
    </source>
</reference>
<dbReference type="Proteomes" id="UP000250235">
    <property type="component" value="Unassembled WGS sequence"/>
</dbReference>